<dbReference type="EMBL" id="CM000578">
    <property type="protein sequence ID" value="EWG37519.1"/>
    <property type="molecule type" value="Genomic_DNA"/>
</dbReference>
<protein>
    <submittedName>
        <fullName evidence="1">Uncharacterized protein</fullName>
    </submittedName>
</protein>
<evidence type="ECO:0000313" key="2">
    <source>
        <dbReference type="Proteomes" id="UP000009096"/>
    </source>
</evidence>
<proteinExistence type="predicted"/>
<dbReference type="Proteomes" id="UP000009096">
    <property type="component" value="Chromosome 1"/>
</dbReference>
<dbReference type="VEuPathDB" id="FungiDB:FVEG_14779"/>
<dbReference type="EMBL" id="DS022242">
    <property type="protein sequence ID" value="EWG37519.1"/>
    <property type="molecule type" value="Genomic_DNA"/>
</dbReference>
<dbReference type="RefSeq" id="XP_018743710.1">
    <property type="nucleotide sequence ID" value="XM_018903764.1"/>
</dbReference>
<dbReference type="AlphaFoldDB" id="W7LPY2"/>
<accession>W7LPY2</accession>
<name>W7LPY2_GIBM7</name>
<reference evidence="1 2" key="1">
    <citation type="journal article" date="2010" name="Nature">
        <title>Comparative genomics reveals mobile pathogenicity chromosomes in Fusarium.</title>
        <authorList>
            <person name="Ma L.J."/>
            <person name="van der Does H.C."/>
            <person name="Borkovich K.A."/>
            <person name="Coleman J.J."/>
            <person name="Daboussi M.J."/>
            <person name="Di Pietro A."/>
            <person name="Dufresne M."/>
            <person name="Freitag M."/>
            <person name="Grabherr M."/>
            <person name="Henrissat B."/>
            <person name="Houterman P.M."/>
            <person name="Kang S."/>
            <person name="Shim W.B."/>
            <person name="Woloshuk C."/>
            <person name="Xie X."/>
            <person name="Xu J.R."/>
            <person name="Antoniw J."/>
            <person name="Baker S.E."/>
            <person name="Bluhm B.H."/>
            <person name="Breakspear A."/>
            <person name="Brown D.W."/>
            <person name="Butchko R.A."/>
            <person name="Chapman S."/>
            <person name="Coulson R."/>
            <person name="Coutinho P.M."/>
            <person name="Danchin E.G."/>
            <person name="Diener A."/>
            <person name="Gale L.R."/>
            <person name="Gardiner D.M."/>
            <person name="Goff S."/>
            <person name="Hammond-Kosack K.E."/>
            <person name="Hilburn K."/>
            <person name="Hua-Van A."/>
            <person name="Jonkers W."/>
            <person name="Kazan K."/>
            <person name="Kodira C.D."/>
            <person name="Koehrsen M."/>
            <person name="Kumar L."/>
            <person name="Lee Y.H."/>
            <person name="Li L."/>
            <person name="Manners J.M."/>
            <person name="Miranda-Saavedra D."/>
            <person name="Mukherjee M."/>
            <person name="Park G."/>
            <person name="Park J."/>
            <person name="Park S.Y."/>
            <person name="Proctor R.H."/>
            <person name="Regev A."/>
            <person name="Ruiz-Roldan M.C."/>
            <person name="Sain D."/>
            <person name="Sakthikumar S."/>
            <person name="Sykes S."/>
            <person name="Schwartz D.C."/>
            <person name="Turgeon B.G."/>
            <person name="Wapinski I."/>
            <person name="Yoder O."/>
            <person name="Young S."/>
            <person name="Zeng Q."/>
            <person name="Zhou S."/>
            <person name="Galagan J."/>
            <person name="Cuomo C.A."/>
            <person name="Kistler H.C."/>
            <person name="Rep M."/>
        </authorList>
    </citation>
    <scope>NUCLEOTIDE SEQUENCE [LARGE SCALE GENOMIC DNA]</scope>
    <source>
        <strain evidence="2">M3125 / FGSC 7600</strain>
    </source>
</reference>
<evidence type="ECO:0000313" key="1">
    <source>
        <dbReference type="EMBL" id="EWG37519.1"/>
    </source>
</evidence>
<gene>
    <name evidence="1" type="ORF">FVEG_14779</name>
</gene>
<sequence length="168" mass="18359">MQKLPILDSSSITSATITGKQSSHQANKQKHRSTILYGINYCTVRLQHNKARRVSVGCPFISIPPHGLDHLKDHQPLHQTYHDCSPVQGYRSSWHNVPSSPTDRCLSSSLSRTLPGLTWQGLCASTPLVGGLTVVFTTTVKGLTSGSPETVEVKTRLQSAAQRAHHTI</sequence>
<dbReference type="GeneID" id="30071655"/>
<keyword evidence="2" id="KW-1185">Reference proteome</keyword>
<dbReference type="KEGG" id="fvr:FVEG_14779"/>
<organism evidence="1 2">
    <name type="scientific">Gibberella moniliformis (strain M3125 / FGSC 7600)</name>
    <name type="common">Maize ear and stalk rot fungus</name>
    <name type="synonym">Fusarium verticillioides</name>
    <dbReference type="NCBI Taxonomy" id="334819"/>
    <lineage>
        <taxon>Eukaryota</taxon>
        <taxon>Fungi</taxon>
        <taxon>Dikarya</taxon>
        <taxon>Ascomycota</taxon>
        <taxon>Pezizomycotina</taxon>
        <taxon>Sordariomycetes</taxon>
        <taxon>Hypocreomycetidae</taxon>
        <taxon>Hypocreales</taxon>
        <taxon>Nectriaceae</taxon>
        <taxon>Fusarium</taxon>
        <taxon>Fusarium fujikuroi species complex</taxon>
    </lineage>
</organism>